<dbReference type="Proteomes" id="UP000262882">
    <property type="component" value="Unassembled WGS sequence"/>
</dbReference>
<dbReference type="EMBL" id="QVNQ01000001">
    <property type="protein sequence ID" value="RFS86856.1"/>
    <property type="molecule type" value="Genomic_DNA"/>
</dbReference>
<feature type="compositionally biased region" description="Basic and acidic residues" evidence="1">
    <location>
        <begin position="1"/>
        <end position="18"/>
    </location>
</feature>
<evidence type="ECO:0000313" key="2">
    <source>
        <dbReference type="EMBL" id="RFS86856.1"/>
    </source>
</evidence>
<organism evidence="2 3">
    <name type="scientific">Actinomadura spongiicola</name>
    <dbReference type="NCBI Taxonomy" id="2303421"/>
    <lineage>
        <taxon>Bacteria</taxon>
        <taxon>Bacillati</taxon>
        <taxon>Actinomycetota</taxon>
        <taxon>Actinomycetes</taxon>
        <taxon>Streptosporangiales</taxon>
        <taxon>Thermomonosporaceae</taxon>
        <taxon>Actinomadura</taxon>
    </lineage>
</organism>
<dbReference type="RefSeq" id="WP_117397306.1">
    <property type="nucleotide sequence ID" value="NZ_QVNQ01000001.1"/>
</dbReference>
<gene>
    <name evidence="2" type="ORF">D0T12_00805</name>
</gene>
<dbReference type="OrthoDB" id="3481002at2"/>
<evidence type="ECO:0000256" key="1">
    <source>
        <dbReference type="SAM" id="MobiDB-lite"/>
    </source>
</evidence>
<accession>A0A372GN98</accession>
<comment type="caution">
    <text evidence="2">The sequence shown here is derived from an EMBL/GenBank/DDBJ whole genome shotgun (WGS) entry which is preliminary data.</text>
</comment>
<reference evidence="2 3" key="1">
    <citation type="submission" date="2018-08" db="EMBL/GenBank/DDBJ databases">
        <title>Actinomadura spongicola sp. nov., isolated from marine sponge Leucetta chagosensis.</title>
        <authorList>
            <person name="Li L."/>
            <person name="Lin H.W."/>
        </authorList>
    </citation>
    <scope>NUCLEOTIDE SEQUENCE [LARGE SCALE GENOMIC DNA]</scope>
    <source>
        <strain evidence="2 3">LHW52907</strain>
    </source>
</reference>
<dbReference type="AlphaFoldDB" id="A0A372GN98"/>
<name>A0A372GN98_9ACTN</name>
<feature type="compositionally biased region" description="Acidic residues" evidence="1">
    <location>
        <begin position="69"/>
        <end position="79"/>
    </location>
</feature>
<sequence length="79" mass="8931">MNDDRFRHQDPDRDHSQDDLSTSMGGYDEADIQQDPGAPEQEYYGQYDYPSDMGGGGRPEDEFAGPESDLPEDDTERGR</sequence>
<evidence type="ECO:0000313" key="3">
    <source>
        <dbReference type="Proteomes" id="UP000262882"/>
    </source>
</evidence>
<keyword evidence="3" id="KW-1185">Reference proteome</keyword>
<feature type="region of interest" description="Disordered" evidence="1">
    <location>
        <begin position="1"/>
        <end position="79"/>
    </location>
</feature>
<proteinExistence type="predicted"/>
<protein>
    <submittedName>
        <fullName evidence="2">Uncharacterized protein</fullName>
    </submittedName>
</protein>